<keyword evidence="7 11" id="KW-0676">Redox-active center</keyword>
<evidence type="ECO:0000313" key="14">
    <source>
        <dbReference type="EMBL" id="MBC5734147.1"/>
    </source>
</evidence>
<keyword evidence="5 9" id="KW-0520">NAD</keyword>
<sequence>MYDLLVLGGGPGGAAAARRAAQAGKSVALFEPRSIGGTCLNRGCIPTKALLHGVGPGCDFAALAAEKARVVDTLRAGMERQLASAKVTLIPHPATVTGAHTVAAGGVRYEGEAILAAVGSVPARPPIPGLDLPGVVTSDELLEDLRPRERMIILGGGVIGVELACVWAAAGCRVTILEALERILANLDRELSQSLTLQLKRDGVELLTGAHVTRISPGLTVHFTHKGAEQTAQAETVLAAMGRVPATAGLFAGVEPAMERGFLQVNERFQTSIPSLYAIGDAIGGAMLAHKAEAEGCAAADLLLGRAPVRGVSPVPACVYTDPEIAQVGLTADDCKARGIPFAAGKCVMGGNGRTLIAGGKRGFLKLVFHAQTHALLGACLYCCRATDLISELTLAVTLGLTAEQLLRPVRPHPTFSEAVTEAVEAGLAALTR</sequence>
<evidence type="ECO:0000256" key="3">
    <source>
        <dbReference type="ARBA" id="ARBA00022827"/>
    </source>
</evidence>
<feature type="domain" description="FAD/NAD(P)-binding" evidence="13">
    <location>
        <begin position="2"/>
        <end position="296"/>
    </location>
</feature>
<dbReference type="AlphaFoldDB" id="A0A8J6M5U3"/>
<keyword evidence="4 11" id="KW-0560">Oxidoreductase</keyword>
<keyword evidence="9" id="KW-0547">Nucleotide-binding</keyword>
<feature type="disulfide bond" description="Redox-active" evidence="10">
    <location>
        <begin position="39"/>
        <end position="44"/>
    </location>
</feature>
<dbReference type="Gene3D" id="3.30.390.30">
    <property type="match status" value="1"/>
</dbReference>
<feature type="binding site" evidence="9">
    <location>
        <position position="242"/>
    </location>
    <ligand>
        <name>NAD(+)</name>
        <dbReference type="ChEBI" id="CHEBI:57540"/>
    </ligand>
</feature>
<dbReference type="Gene3D" id="3.50.50.60">
    <property type="entry name" value="FAD/NAD(P)-binding domain"/>
    <property type="match status" value="3"/>
</dbReference>
<dbReference type="PANTHER" id="PTHR22912">
    <property type="entry name" value="DISULFIDE OXIDOREDUCTASE"/>
    <property type="match status" value="1"/>
</dbReference>
<evidence type="ECO:0000256" key="8">
    <source>
        <dbReference type="PIRSR" id="PIRSR000350-2"/>
    </source>
</evidence>
<evidence type="ECO:0000256" key="4">
    <source>
        <dbReference type="ARBA" id="ARBA00023002"/>
    </source>
</evidence>
<dbReference type="InterPro" id="IPR023753">
    <property type="entry name" value="FAD/NAD-binding_dom"/>
</dbReference>
<dbReference type="Pfam" id="PF02852">
    <property type="entry name" value="Pyr_redox_dim"/>
    <property type="match status" value="1"/>
</dbReference>
<dbReference type="PROSITE" id="PS00076">
    <property type="entry name" value="PYRIDINE_REDOX_1"/>
    <property type="match status" value="1"/>
</dbReference>
<dbReference type="GO" id="GO:0050660">
    <property type="term" value="F:flavin adenine dinucleotide binding"/>
    <property type="evidence" value="ECO:0007669"/>
    <property type="project" value="TreeGrafter"/>
</dbReference>
<dbReference type="SUPFAM" id="SSF51905">
    <property type="entry name" value="FAD/NAD(P)-binding domain"/>
    <property type="match status" value="1"/>
</dbReference>
<accession>A0A8J6M5U3</accession>
<feature type="binding site" evidence="9">
    <location>
        <position position="281"/>
    </location>
    <ligand>
        <name>FAD</name>
        <dbReference type="ChEBI" id="CHEBI:57692"/>
    </ligand>
</feature>
<keyword evidence="15" id="KW-1185">Reference proteome</keyword>
<feature type="active site" description="Proton acceptor" evidence="8">
    <location>
        <position position="413"/>
    </location>
</feature>
<feature type="binding site" evidence="9">
    <location>
        <position position="178"/>
    </location>
    <ligand>
        <name>NAD(+)</name>
        <dbReference type="ChEBI" id="CHEBI:57540"/>
    </ligand>
</feature>
<comment type="cofactor">
    <cofactor evidence="9">
        <name>FAD</name>
        <dbReference type="ChEBI" id="CHEBI:57692"/>
    </cofactor>
    <text evidence="9">Binds 1 FAD per subunit.</text>
</comment>
<comment type="caution">
    <text evidence="14">The sequence shown here is derived from an EMBL/GenBank/DDBJ whole genome shotgun (WGS) entry which is preliminary data.</text>
</comment>
<evidence type="ECO:0000256" key="2">
    <source>
        <dbReference type="ARBA" id="ARBA00022630"/>
    </source>
</evidence>
<dbReference type="PIRSF" id="PIRSF000350">
    <property type="entry name" value="Mercury_reductase_MerA"/>
    <property type="match status" value="1"/>
</dbReference>
<dbReference type="GO" id="GO:0004148">
    <property type="term" value="F:dihydrolipoyl dehydrogenase (NADH) activity"/>
    <property type="evidence" value="ECO:0007669"/>
    <property type="project" value="TreeGrafter"/>
</dbReference>
<dbReference type="InterPro" id="IPR036188">
    <property type="entry name" value="FAD/NAD-bd_sf"/>
</dbReference>
<feature type="domain" description="Pyridine nucleotide-disulphide oxidoreductase dimerisation" evidence="12">
    <location>
        <begin position="315"/>
        <end position="423"/>
    </location>
</feature>
<evidence type="ECO:0000256" key="11">
    <source>
        <dbReference type="RuleBase" id="RU003691"/>
    </source>
</evidence>
<dbReference type="SUPFAM" id="SSF55424">
    <property type="entry name" value="FAD/NAD-linked reductases, dimerisation (C-terminal) domain"/>
    <property type="match status" value="1"/>
</dbReference>
<keyword evidence="6" id="KW-1015">Disulfide bond</keyword>
<comment type="similarity">
    <text evidence="1 11">Belongs to the class-I pyridine nucleotide-disulfide oxidoreductase family.</text>
</comment>
<dbReference type="InterPro" id="IPR004099">
    <property type="entry name" value="Pyr_nucl-diS_OxRdtase_dimer"/>
</dbReference>
<feature type="binding site" evidence="9">
    <location>
        <position position="48"/>
    </location>
    <ligand>
        <name>FAD</name>
        <dbReference type="ChEBI" id="CHEBI:57692"/>
    </ligand>
</feature>
<dbReference type="PANTHER" id="PTHR22912:SF151">
    <property type="entry name" value="DIHYDROLIPOYL DEHYDROGENASE, MITOCHONDRIAL"/>
    <property type="match status" value="1"/>
</dbReference>
<dbReference type="PRINTS" id="PR00368">
    <property type="entry name" value="FADPNR"/>
</dbReference>
<feature type="binding site" evidence="9">
    <location>
        <begin position="287"/>
        <end position="290"/>
    </location>
    <ligand>
        <name>FAD</name>
        <dbReference type="ChEBI" id="CHEBI:57692"/>
    </ligand>
</feature>
<dbReference type="Pfam" id="PF07992">
    <property type="entry name" value="Pyr_redox_2"/>
    <property type="match status" value="1"/>
</dbReference>
<dbReference type="InterPro" id="IPR001100">
    <property type="entry name" value="Pyr_nuc-diS_OxRdtase"/>
</dbReference>
<reference evidence="14" key="1">
    <citation type="submission" date="2020-08" db="EMBL/GenBank/DDBJ databases">
        <title>Genome public.</title>
        <authorList>
            <person name="Liu C."/>
            <person name="Sun Q."/>
        </authorList>
    </citation>
    <scope>NUCLEOTIDE SEQUENCE</scope>
    <source>
        <strain evidence="14">NSJ-51</strain>
    </source>
</reference>
<evidence type="ECO:0000256" key="9">
    <source>
        <dbReference type="PIRSR" id="PIRSR000350-3"/>
    </source>
</evidence>
<dbReference type="Proteomes" id="UP000661435">
    <property type="component" value="Unassembled WGS sequence"/>
</dbReference>
<evidence type="ECO:0000256" key="5">
    <source>
        <dbReference type="ARBA" id="ARBA00023027"/>
    </source>
</evidence>
<keyword evidence="2 11" id="KW-0285">Flavoprotein</keyword>
<dbReference type="EMBL" id="JACOPP010000013">
    <property type="protein sequence ID" value="MBC5734147.1"/>
    <property type="molecule type" value="Genomic_DNA"/>
</dbReference>
<dbReference type="InterPro" id="IPR050151">
    <property type="entry name" value="Class-I_Pyr_Nuc-Dis_Oxidored"/>
</dbReference>
<evidence type="ECO:0000259" key="12">
    <source>
        <dbReference type="Pfam" id="PF02852"/>
    </source>
</evidence>
<evidence type="ECO:0000259" key="13">
    <source>
        <dbReference type="Pfam" id="PF07992"/>
    </source>
</evidence>
<name>A0A8J6M5U3_9FIRM</name>
<proteinExistence type="inferred from homology"/>
<evidence type="ECO:0000256" key="1">
    <source>
        <dbReference type="ARBA" id="ARBA00007532"/>
    </source>
</evidence>
<keyword evidence="3 9" id="KW-0274">FAD</keyword>
<dbReference type="InterPro" id="IPR012999">
    <property type="entry name" value="Pyr_OxRdtase_I_AS"/>
</dbReference>
<evidence type="ECO:0000256" key="6">
    <source>
        <dbReference type="ARBA" id="ARBA00023157"/>
    </source>
</evidence>
<dbReference type="PRINTS" id="PR00411">
    <property type="entry name" value="PNDRDTASEI"/>
</dbReference>
<gene>
    <name evidence="14" type="ORF">H8S57_10480</name>
</gene>
<feature type="binding site" evidence="9">
    <location>
        <begin position="155"/>
        <end position="162"/>
    </location>
    <ligand>
        <name>NAD(+)</name>
        <dbReference type="ChEBI" id="CHEBI:57540"/>
    </ligand>
</feature>
<dbReference type="GO" id="GO:0006103">
    <property type="term" value="P:2-oxoglutarate metabolic process"/>
    <property type="evidence" value="ECO:0007669"/>
    <property type="project" value="TreeGrafter"/>
</dbReference>
<dbReference type="RefSeq" id="WP_186908033.1">
    <property type="nucleotide sequence ID" value="NZ_JACOPP010000013.1"/>
</dbReference>
<evidence type="ECO:0000256" key="10">
    <source>
        <dbReference type="PIRSR" id="PIRSR000350-4"/>
    </source>
</evidence>
<dbReference type="InterPro" id="IPR016156">
    <property type="entry name" value="FAD/NAD-linked_Rdtase_dimer_sf"/>
</dbReference>
<organism evidence="14 15">
    <name type="scientific">Lawsonibacter hominis</name>
    <dbReference type="NCBI Taxonomy" id="2763053"/>
    <lineage>
        <taxon>Bacteria</taxon>
        <taxon>Bacillati</taxon>
        <taxon>Bacillota</taxon>
        <taxon>Clostridia</taxon>
        <taxon>Eubacteriales</taxon>
        <taxon>Oscillospiraceae</taxon>
        <taxon>Lawsonibacter</taxon>
    </lineage>
</organism>
<evidence type="ECO:0000313" key="15">
    <source>
        <dbReference type="Proteomes" id="UP000661435"/>
    </source>
</evidence>
<evidence type="ECO:0000256" key="7">
    <source>
        <dbReference type="ARBA" id="ARBA00023284"/>
    </source>
</evidence>
<dbReference type="FunFam" id="3.30.390.30:FF:000001">
    <property type="entry name" value="Dihydrolipoyl dehydrogenase"/>
    <property type="match status" value="1"/>
</dbReference>
<protein>
    <submittedName>
        <fullName evidence="14">FAD-dependent oxidoreductase</fullName>
    </submittedName>
</protein>